<gene>
    <name evidence="2" type="ORF">FK219_003855</name>
</gene>
<feature type="region of interest" description="Disordered" evidence="1">
    <location>
        <begin position="1"/>
        <end position="20"/>
    </location>
</feature>
<protein>
    <submittedName>
        <fullName evidence="2">Uncharacterized protein</fullName>
    </submittedName>
</protein>
<dbReference type="OrthoDB" id="5123240at2"/>
<keyword evidence="3" id="KW-1185">Reference proteome</keyword>
<name>A0A9E5JTX2_9MICO</name>
<evidence type="ECO:0000256" key="1">
    <source>
        <dbReference type="SAM" id="MobiDB-lite"/>
    </source>
</evidence>
<reference evidence="2 3" key="2">
    <citation type="submission" date="2020-03" db="EMBL/GenBank/DDBJ databases">
        <title>Chryseoglobus sp. isolated from a deep-sea seamount.</title>
        <authorList>
            <person name="Zhang D.-C."/>
        </authorList>
    </citation>
    <scope>NUCLEOTIDE SEQUENCE [LARGE SCALE GENOMIC DNA]</scope>
    <source>
        <strain evidence="2 3">KN1116</strain>
    </source>
</reference>
<dbReference type="EMBL" id="VIKT02000004">
    <property type="protein sequence ID" value="NHF62383.1"/>
    <property type="molecule type" value="Genomic_DNA"/>
</dbReference>
<comment type="caution">
    <text evidence="2">The sequence shown here is derived from an EMBL/GenBank/DDBJ whole genome shotgun (WGS) entry which is preliminary data.</text>
</comment>
<dbReference type="AlphaFoldDB" id="A0A9E5JTX2"/>
<proteinExistence type="predicted"/>
<organism evidence="2 3">
    <name type="scientific">Microcella pacifica</name>
    <dbReference type="NCBI Taxonomy" id="2591847"/>
    <lineage>
        <taxon>Bacteria</taxon>
        <taxon>Bacillati</taxon>
        <taxon>Actinomycetota</taxon>
        <taxon>Actinomycetes</taxon>
        <taxon>Micrococcales</taxon>
        <taxon>Microbacteriaceae</taxon>
        <taxon>Microcella</taxon>
    </lineage>
</organism>
<reference evidence="2 3" key="1">
    <citation type="submission" date="2019-06" db="EMBL/GenBank/DDBJ databases">
        <authorList>
            <person name="De-Chao Zhang Q."/>
        </authorList>
    </citation>
    <scope>NUCLEOTIDE SEQUENCE [LARGE SCALE GENOMIC DNA]</scope>
    <source>
        <strain evidence="2 3">KN1116</strain>
    </source>
</reference>
<dbReference type="Proteomes" id="UP000818266">
    <property type="component" value="Unassembled WGS sequence"/>
</dbReference>
<sequence length="156" mass="16980">MTGAFRTYQPTVTRPVTEDDLRPPEAQLAYALGPAIRWQLWLFFPANDDGFGGAAMPCDDLPRRAPADAADTLFTVIDAVAQHSGATELILGLERRGGPDPGRLDREWMLAASTAADRAAVRLRAVLISHTRGVREHEPPAPTLAGLHLKTERFDA</sequence>
<evidence type="ECO:0000313" key="2">
    <source>
        <dbReference type="EMBL" id="NHF62383.1"/>
    </source>
</evidence>
<evidence type="ECO:0000313" key="3">
    <source>
        <dbReference type="Proteomes" id="UP000818266"/>
    </source>
</evidence>
<accession>A0A9E5JTX2</accession>
<dbReference type="RefSeq" id="WP_152583109.1">
    <property type="nucleotide sequence ID" value="NZ_VIKT02000004.1"/>
</dbReference>